<reference evidence="6 7" key="1">
    <citation type="submission" date="2018-08" db="EMBL/GenBank/DDBJ databases">
        <title>Genomic Encyclopedia of Type Strains, Phase IV (KMG-IV): sequencing the most valuable type-strain genomes for metagenomic binning, comparative biology and taxonomic classification.</title>
        <authorList>
            <person name="Goeker M."/>
        </authorList>
    </citation>
    <scope>NUCLEOTIDE SEQUENCE [LARGE SCALE GENOMIC DNA]</scope>
    <source>
        <strain evidence="6 7">DSM 23923</strain>
    </source>
</reference>
<feature type="domain" description="Phosphotyrosine protein phosphatase I" evidence="5">
    <location>
        <begin position="12"/>
        <end position="158"/>
    </location>
</feature>
<evidence type="ECO:0000256" key="4">
    <source>
        <dbReference type="PIRSR" id="PIRSR617867-1"/>
    </source>
</evidence>
<keyword evidence="7" id="KW-1185">Reference proteome</keyword>
<evidence type="ECO:0000259" key="5">
    <source>
        <dbReference type="SMART" id="SM00226"/>
    </source>
</evidence>
<dbReference type="PRINTS" id="PR00719">
    <property type="entry name" value="LMWPTPASE"/>
</dbReference>
<feature type="active site" description="Nucleophile" evidence="4">
    <location>
        <position position="18"/>
    </location>
</feature>
<protein>
    <submittedName>
        <fullName evidence="6">Protein-tyrosine phosphatase</fullName>
    </submittedName>
</protein>
<dbReference type="SMART" id="SM00226">
    <property type="entry name" value="LMWPc"/>
    <property type="match status" value="1"/>
</dbReference>
<dbReference type="Pfam" id="PF01451">
    <property type="entry name" value="LMWPc"/>
    <property type="match status" value="1"/>
</dbReference>
<dbReference type="CDD" id="cd16344">
    <property type="entry name" value="LMWPAP"/>
    <property type="match status" value="1"/>
</dbReference>
<gene>
    <name evidence="6" type="ORF">DFR64_2166</name>
</gene>
<dbReference type="GO" id="GO:0004725">
    <property type="term" value="F:protein tyrosine phosphatase activity"/>
    <property type="evidence" value="ECO:0007669"/>
    <property type="project" value="InterPro"/>
</dbReference>
<evidence type="ECO:0000256" key="1">
    <source>
        <dbReference type="ARBA" id="ARBA00011063"/>
    </source>
</evidence>
<dbReference type="Gene3D" id="3.40.50.2300">
    <property type="match status" value="1"/>
</dbReference>
<dbReference type="InterPro" id="IPR017867">
    <property type="entry name" value="Tyr_phospatase_low_mol_wt"/>
</dbReference>
<comment type="caution">
    <text evidence="6">The sequence shown here is derived from an EMBL/GenBank/DDBJ whole genome shotgun (WGS) entry which is preliminary data.</text>
</comment>
<dbReference type="SUPFAM" id="SSF52788">
    <property type="entry name" value="Phosphotyrosine protein phosphatases I"/>
    <property type="match status" value="1"/>
</dbReference>
<dbReference type="PANTHER" id="PTHR11717">
    <property type="entry name" value="LOW MOLECULAR WEIGHT PROTEIN TYROSINE PHOSPHATASE"/>
    <property type="match status" value="1"/>
</dbReference>
<dbReference type="AlphaFoldDB" id="A0A3E0A7N0"/>
<proteinExistence type="inferred from homology"/>
<sequence length="164" mass="18229">MSTQNNPNNHSHSVLFVCSANQCRSPMAEVLFADLVKQNGKKDVDWRIASAGVWAYNGMPATSNAVTAMQTRGLDLRGHRSQGVSEALLKQFNLILCMTLEHKQSLARNYPEQARKIFLLREMVDEIEEIDDPVGSSVPTYQSTANEILGILQKGFNTIYQLSG</sequence>
<name>A0A3E0A7N0_9CHLR</name>
<evidence type="ECO:0000256" key="3">
    <source>
        <dbReference type="ARBA" id="ARBA00022912"/>
    </source>
</evidence>
<evidence type="ECO:0000313" key="7">
    <source>
        <dbReference type="Proteomes" id="UP000256388"/>
    </source>
</evidence>
<accession>A0A3E0A7N0</accession>
<keyword evidence="2" id="KW-0378">Hydrolase</keyword>
<dbReference type="PANTHER" id="PTHR11717:SF31">
    <property type="entry name" value="LOW MOLECULAR WEIGHT PROTEIN-TYROSINE-PHOSPHATASE ETP-RELATED"/>
    <property type="match status" value="1"/>
</dbReference>
<comment type="similarity">
    <text evidence="1">Belongs to the low molecular weight phosphotyrosine protein phosphatase family.</text>
</comment>
<dbReference type="EMBL" id="QUMS01000003">
    <property type="protein sequence ID" value="REG06966.1"/>
    <property type="molecule type" value="Genomic_DNA"/>
</dbReference>
<dbReference type="InterPro" id="IPR050438">
    <property type="entry name" value="LMW_PTPase"/>
</dbReference>
<evidence type="ECO:0000313" key="6">
    <source>
        <dbReference type="EMBL" id="REG06966.1"/>
    </source>
</evidence>
<evidence type="ECO:0000256" key="2">
    <source>
        <dbReference type="ARBA" id="ARBA00022801"/>
    </source>
</evidence>
<feature type="active site" description="Proton donor" evidence="4">
    <location>
        <position position="132"/>
    </location>
</feature>
<organism evidence="6 7">
    <name type="scientific">Pelolinea submarina</name>
    <dbReference type="NCBI Taxonomy" id="913107"/>
    <lineage>
        <taxon>Bacteria</taxon>
        <taxon>Bacillati</taxon>
        <taxon>Chloroflexota</taxon>
        <taxon>Anaerolineae</taxon>
        <taxon>Anaerolineales</taxon>
        <taxon>Anaerolineaceae</taxon>
        <taxon>Pelolinea</taxon>
    </lineage>
</organism>
<dbReference type="Proteomes" id="UP000256388">
    <property type="component" value="Unassembled WGS sequence"/>
</dbReference>
<dbReference type="InterPro" id="IPR036196">
    <property type="entry name" value="Ptyr_pPase_sf"/>
</dbReference>
<feature type="active site" evidence="4">
    <location>
        <position position="24"/>
    </location>
</feature>
<keyword evidence="3" id="KW-0904">Protein phosphatase</keyword>
<dbReference type="InterPro" id="IPR023485">
    <property type="entry name" value="Ptyr_pPase"/>
</dbReference>